<reference evidence="3 4" key="1">
    <citation type="submission" date="2016-12" db="EMBL/GenBank/DDBJ databases">
        <authorList>
            <person name="Song W.-J."/>
            <person name="Kurnit D.M."/>
        </authorList>
    </citation>
    <scope>NUCLEOTIDE SEQUENCE [LARGE SCALE GENOMIC DNA]</scope>
    <source>
        <strain evidence="3 4">DSM 19599</strain>
    </source>
</reference>
<feature type="region of interest" description="Disordered" evidence="1">
    <location>
        <begin position="181"/>
        <end position="205"/>
    </location>
</feature>
<evidence type="ECO:0000313" key="4">
    <source>
        <dbReference type="Proteomes" id="UP000186406"/>
    </source>
</evidence>
<dbReference type="AlphaFoldDB" id="A0A1M7ZE91"/>
<dbReference type="RefSeq" id="WP_073626717.1">
    <property type="nucleotide sequence ID" value="NZ_FRXO01000002.1"/>
</dbReference>
<protein>
    <submittedName>
        <fullName evidence="3">Rod binding protein</fullName>
    </submittedName>
</protein>
<accession>A0A1M7ZE91</accession>
<dbReference type="STRING" id="1123029.SAMN02745172_01303"/>
<feature type="domain" description="Flagellar protein FlgJ N-terminal" evidence="2">
    <location>
        <begin position="114"/>
        <end position="153"/>
    </location>
</feature>
<dbReference type="Pfam" id="PF10135">
    <property type="entry name" value="Rod-binding"/>
    <property type="match status" value="1"/>
</dbReference>
<organism evidence="3 4">
    <name type="scientific">Pseudoxanthobacter soli DSM 19599</name>
    <dbReference type="NCBI Taxonomy" id="1123029"/>
    <lineage>
        <taxon>Bacteria</taxon>
        <taxon>Pseudomonadati</taxon>
        <taxon>Pseudomonadota</taxon>
        <taxon>Alphaproteobacteria</taxon>
        <taxon>Hyphomicrobiales</taxon>
        <taxon>Segnochrobactraceae</taxon>
        <taxon>Pseudoxanthobacter</taxon>
    </lineage>
</organism>
<name>A0A1M7ZE91_9HYPH</name>
<evidence type="ECO:0000313" key="3">
    <source>
        <dbReference type="EMBL" id="SHO63197.1"/>
    </source>
</evidence>
<dbReference type="InterPro" id="IPR019301">
    <property type="entry name" value="Flagellar_prot_FlgJ_N"/>
</dbReference>
<dbReference type="EMBL" id="FRXO01000002">
    <property type="protein sequence ID" value="SHO63197.1"/>
    <property type="molecule type" value="Genomic_DNA"/>
</dbReference>
<gene>
    <name evidence="3" type="ORF">SAMN02745172_01303</name>
</gene>
<proteinExistence type="predicted"/>
<dbReference type="Proteomes" id="UP000186406">
    <property type="component" value="Unassembled WGS sequence"/>
</dbReference>
<evidence type="ECO:0000256" key="1">
    <source>
        <dbReference type="SAM" id="MobiDB-lite"/>
    </source>
</evidence>
<sequence>MSVSIPSDIVLDVVHAADPLRYQSAADRLFRAGQTGGSDAFQDVFDTFGADAGPRRAGGYGSLDSLGVSGRTVPVPKACSPEGQDGTERAALKKYQAFEAMALSSFVQEMLPKDAEAVFGSGTAGDVWKTMLAEQIGNQIAAAGGIGIAKQLLKSHPVDDGEASRAEATLGPVSLSSVLSQLPSGGYPDDASSGAVKAPDSEDLI</sequence>
<dbReference type="OrthoDB" id="7889190at2"/>
<evidence type="ECO:0000259" key="2">
    <source>
        <dbReference type="Pfam" id="PF10135"/>
    </source>
</evidence>
<keyword evidence="4" id="KW-1185">Reference proteome</keyword>